<dbReference type="OrthoDB" id="10304439at2759"/>
<name>I3EEJ3_NEMP3</name>
<keyword evidence="2" id="KW-0732">Signal</keyword>
<evidence type="ECO:0000256" key="1">
    <source>
        <dbReference type="SAM" id="MobiDB-lite"/>
    </source>
</evidence>
<dbReference type="EMBL" id="GL870881">
    <property type="protein sequence ID" value="EIJ87640.1"/>
    <property type="molecule type" value="Genomic_DNA"/>
</dbReference>
<dbReference type="AlphaFoldDB" id="I3EEJ3"/>
<proteinExistence type="predicted"/>
<feature type="region of interest" description="Disordered" evidence="1">
    <location>
        <begin position="674"/>
        <end position="711"/>
    </location>
</feature>
<feature type="chain" id="PRO_5003670517" evidence="2">
    <location>
        <begin position="26"/>
        <end position="711"/>
    </location>
</feature>
<feature type="signal peptide" evidence="2">
    <location>
        <begin position="1"/>
        <end position="25"/>
    </location>
</feature>
<dbReference type="InParanoid" id="I3EEJ3"/>
<sequence length="711" mass="83890">MRLKKRTIKTIFLIIATYAAEICHADTNRYVYNSAMADKFSIGYFQNKNNFYISKTGSINCLYGALLSYLSCVELHPLWLYKLNTSFVLNDGAEYNKYKSNLYLDIIYQFQKPVCECDEYAHRFRNTFKYMFLIKPIPDIRIPNSIFLAFLRIPGINLYRYRLIAALLLISEGIDIPLVYDQKEMRLFLQKRTRNKREIHFSIDLKRIKQDAANLNDGQMVFCIDRSIDVISFFIRYKNSQFLRDKGLLSRPKTLSDLTSGKFMHSMWYLMQLFLFYFIKFSNDYNIFEHGIYNCANEVYELLNEYMYIEPDNTEESAEKMQEKRAWEIFNDYFLPKTEESEFIIHEYSAMIDIVITNAWHFEELVNKALEIEDKNTFLYYMFRYCVSLNRKRVDISYEVGIVYSNVFVYVLKELKKICLIEVNGIAILEYVIWCKENPIYADSFINYLIEMSIDMQAHPLAEGFTSNLIQANPLFYTKNKLKNIAIYIKSRLKTNTKEPATINFNNYLITRTIYRTISSIIIIKTMLEFSNKSANADIAKSNNIMAYRLICLQIKKQYNEPIKHWISNLIDVDVCIDTDYTIINSIYFIFLIYASQASIEKMMIAQFMRRLNINALDLSKVKIPLKESYYRISLQNIYKMKQELIIQNVITESDFNTLITALTQEIKCITANPSMPKDNKRAHNPTKSNSEEILFNADRESSGQKRKSFI</sequence>
<protein>
    <submittedName>
        <fullName evidence="3">Uncharacterized protein</fullName>
    </submittedName>
</protein>
<evidence type="ECO:0000313" key="3">
    <source>
        <dbReference type="EMBL" id="EIJ87640.1"/>
    </source>
</evidence>
<dbReference type="Proteomes" id="UP000002872">
    <property type="component" value="Unassembled WGS sequence"/>
</dbReference>
<organism evidence="3 4">
    <name type="scientific">Nematocida parisii (strain ERTm3)</name>
    <name type="common">Nematode killer fungus</name>
    <dbReference type="NCBI Taxonomy" id="935791"/>
    <lineage>
        <taxon>Eukaryota</taxon>
        <taxon>Fungi</taxon>
        <taxon>Fungi incertae sedis</taxon>
        <taxon>Microsporidia</taxon>
        <taxon>Nematocida</taxon>
    </lineage>
</organism>
<keyword evidence="4" id="KW-1185">Reference proteome</keyword>
<accession>I3EEJ3</accession>
<dbReference type="VEuPathDB" id="MicrosporidiaDB:NEQG_02187"/>
<reference evidence="3" key="1">
    <citation type="submission" date="2011-01" db="EMBL/GenBank/DDBJ databases">
        <title>The Genome Sequence of Nematocida parisii strain ERTm3.</title>
        <authorList>
            <consortium name="The Broad Institute Genome Sequencing Platform"/>
            <consortium name="The Broad Institute Genome Sequencing Center for Infectious Disease"/>
            <person name="Cuomo C."/>
            <person name="Troemel E."/>
            <person name="Young S.K."/>
            <person name="Zeng Q."/>
            <person name="Gargeya S."/>
            <person name="Fitzgerald M."/>
            <person name="Haas B."/>
            <person name="Abouelleil A."/>
            <person name="Alvarado L."/>
            <person name="Arachchi H.M."/>
            <person name="Berlin A."/>
            <person name="Chapman S.B."/>
            <person name="Gearin G."/>
            <person name="Goldberg J."/>
            <person name="Griggs A."/>
            <person name="Gujja S."/>
            <person name="Hansen M."/>
            <person name="Heiman D."/>
            <person name="Howarth C."/>
            <person name="Larimer J."/>
            <person name="Lui A."/>
            <person name="MacDonald P.J.P."/>
            <person name="McCowen C."/>
            <person name="Montmayeur A."/>
            <person name="Murphy C."/>
            <person name="Neiman D."/>
            <person name="Pearson M."/>
            <person name="Priest M."/>
            <person name="Roberts A."/>
            <person name="Saif S."/>
            <person name="Shea T."/>
            <person name="Sisk P."/>
            <person name="Stolte C."/>
            <person name="Sykes S."/>
            <person name="Wortman J."/>
            <person name="Nusbaum C."/>
            <person name="Birren B."/>
        </authorList>
    </citation>
    <scope>NUCLEOTIDE SEQUENCE</scope>
    <source>
        <strain evidence="3">ERTm3</strain>
    </source>
</reference>
<gene>
    <name evidence="3" type="ORF">NEQG_02187</name>
</gene>
<dbReference type="HOGENOM" id="CLU_388343_0_0_1"/>
<evidence type="ECO:0000313" key="4">
    <source>
        <dbReference type="Proteomes" id="UP000002872"/>
    </source>
</evidence>
<evidence type="ECO:0000256" key="2">
    <source>
        <dbReference type="SAM" id="SignalP"/>
    </source>
</evidence>